<feature type="compositionally biased region" description="Low complexity" evidence="9">
    <location>
        <begin position="652"/>
        <end position="663"/>
    </location>
</feature>
<evidence type="ECO:0000259" key="10">
    <source>
        <dbReference type="SMART" id="SM00990"/>
    </source>
</evidence>
<keyword evidence="6 8" id="KW-0460">Magnesium</keyword>
<sequence>MSSALDLVFGIEHAAPNAIEDIVDEYEAPQETDGIEEDKEEEKQKPKKRWKRPSAYVTVFEEITNEICDHELELLDPDERNVLSAFSQLSYPSRYTLTRLLQRNPGQWHPLTSMEKFRKEISELDGLAKSVESLCTQSATHLLSLADKSPTQTQSSQQSVQSQVTPVEVITVHSSQPEIIDLTMDSDDEGLAPINLPPSAPTEPNIDSTITEFFFCDDDSKMTLDEALRRLSVEHLQALAKDFKCNKPKTTVGPFNHPPRDWMLTFFLLQKDALVTSLLDHARGQAVLNPATFDRKGKGKANATPKKDSLKQTTLFGNGFVQKKNQEQLLLTKARDKLGTCVRINPSFHELIVRMNIIYYRSTEMPPKPFTPSLLTVFKKRAYPQYTHNRSVIWPARNEFLEYEKALQLQLMMSEAELAEIAEATAPENQKKKPSSSKKEKEKEKEKEVVEATESKAAKRSRLVLEIFRREKVEELWDRCCDVEKAKPEDERRPALERFQCGECVHVTFSTRLMSKAADACGPLKEYNEEFRLLEKLLNQKFWRRGKRADWYIRRALIMDCYLSKIVPKKPDREILRRALKGIEEALEDADTHLVSRPDLVRRYQKLEKTLRIPEHSRCKVYRELREPVKVEYAGHRMWTTQSSSTTTAVNSPAAGASTSSTATEKENIANDNTNQHGMPINAELTSYFRKVPVPYDPDKEEAAMLIANATTKAQWKWKGKSKWRGEGGGEVTVEELALQFYAKRSFKGLHSETSILTTIFALLFWDVIFADIPGAFETKFQAGPLDLAEDSFYYARKDLIDRRIQDIEAGHARRLVEKHDKMYRGQNTLCVGVRWDVCPPEDLLEAVECLKNDTLVCICRLFCEDYAARARGVPDLFVWNYDKRECMFVEVKGPGDRPSETQKLWFDTLLNATADVEICRIVELTFKGVNSKKRKKENRKKGAEKETLQEDVPVRGDDEEYEPESENDEEAVVETAHRRTRSRSVTLVDGDGGDRECRVVESPQKKKRKTM</sequence>
<feature type="compositionally biased region" description="Polar residues" evidence="9">
    <location>
        <begin position="641"/>
        <end position="651"/>
    </location>
</feature>
<feature type="compositionally biased region" description="Basic and acidic residues" evidence="9">
    <location>
        <begin position="941"/>
        <end position="957"/>
    </location>
</feature>
<feature type="domain" description="VRR-NUC" evidence="10">
    <location>
        <begin position="808"/>
        <end position="924"/>
    </location>
</feature>
<feature type="compositionally biased region" description="Basic and acidic residues" evidence="9">
    <location>
        <begin position="437"/>
        <end position="452"/>
    </location>
</feature>
<comment type="similarity">
    <text evidence="2 8">Belongs to the FAN1 family.</text>
</comment>
<gene>
    <name evidence="11" type="ORF">AAF712_003428</name>
</gene>
<keyword evidence="7 8" id="KW-0464">Manganese</keyword>
<dbReference type="Pfam" id="PF08774">
    <property type="entry name" value="VRR_NUC"/>
    <property type="match status" value="1"/>
</dbReference>
<feature type="compositionally biased region" description="Acidic residues" evidence="9">
    <location>
        <begin position="958"/>
        <end position="973"/>
    </location>
</feature>
<evidence type="ECO:0000256" key="6">
    <source>
        <dbReference type="ARBA" id="ARBA00022842"/>
    </source>
</evidence>
<organism evidence="11 12">
    <name type="scientific">Marasmius tenuissimus</name>
    <dbReference type="NCBI Taxonomy" id="585030"/>
    <lineage>
        <taxon>Eukaryota</taxon>
        <taxon>Fungi</taxon>
        <taxon>Dikarya</taxon>
        <taxon>Basidiomycota</taxon>
        <taxon>Agaricomycotina</taxon>
        <taxon>Agaricomycetes</taxon>
        <taxon>Agaricomycetidae</taxon>
        <taxon>Agaricales</taxon>
        <taxon>Marasmiineae</taxon>
        <taxon>Marasmiaceae</taxon>
        <taxon>Marasmius</taxon>
    </lineage>
</organism>
<evidence type="ECO:0000256" key="5">
    <source>
        <dbReference type="ARBA" id="ARBA00022801"/>
    </source>
</evidence>
<dbReference type="CDD" id="cd22326">
    <property type="entry name" value="FAN1-like"/>
    <property type="match status" value="1"/>
</dbReference>
<dbReference type="PANTHER" id="PTHR15749:SF4">
    <property type="entry name" value="FANCONI-ASSOCIATED NUCLEASE 1"/>
    <property type="match status" value="1"/>
</dbReference>
<reference evidence="11 12" key="1">
    <citation type="submission" date="2024-05" db="EMBL/GenBank/DDBJ databases">
        <title>A draft genome resource for the thread blight pathogen Marasmius tenuissimus strain MS-2.</title>
        <authorList>
            <person name="Yulfo-Soto G.E."/>
            <person name="Baruah I.K."/>
            <person name="Amoako-Attah I."/>
            <person name="Bukari Y."/>
            <person name="Meinhardt L.W."/>
            <person name="Bailey B.A."/>
            <person name="Cohen S.P."/>
        </authorList>
    </citation>
    <scope>NUCLEOTIDE SEQUENCE [LARGE SCALE GENOMIC DNA]</scope>
    <source>
        <strain evidence="11 12">MS-2</strain>
    </source>
</reference>
<dbReference type="EC" id="3.1.4.1" evidence="8"/>
<dbReference type="InterPro" id="IPR011856">
    <property type="entry name" value="tRNA_endonuc-like_dom_sf"/>
</dbReference>
<name>A0ABR3A6W6_9AGAR</name>
<comment type="subcellular location">
    <subcellularLocation>
        <location evidence="8">Nucleus</location>
    </subcellularLocation>
</comment>
<keyword evidence="4 8" id="KW-0479">Metal-binding</keyword>
<keyword evidence="12" id="KW-1185">Reference proteome</keyword>
<dbReference type="EMBL" id="JBBXMP010000012">
    <property type="protein sequence ID" value="KAL0069403.1"/>
    <property type="molecule type" value="Genomic_DNA"/>
</dbReference>
<evidence type="ECO:0000256" key="1">
    <source>
        <dbReference type="ARBA" id="ARBA00000983"/>
    </source>
</evidence>
<feature type="region of interest" description="Disordered" evidence="9">
    <location>
        <begin position="29"/>
        <end position="48"/>
    </location>
</feature>
<evidence type="ECO:0000313" key="12">
    <source>
        <dbReference type="Proteomes" id="UP001437256"/>
    </source>
</evidence>
<comment type="catalytic activity">
    <reaction evidence="1 8">
        <text>Hydrolytically removes 5'-nucleotides successively from the 3'-hydroxy termini of 3'-hydroxy-terminated oligonucleotides.</text>
        <dbReference type="EC" id="3.1.4.1"/>
    </reaction>
</comment>
<keyword evidence="5 8" id="KW-0378">Hydrolase</keyword>
<dbReference type="Gene3D" id="3.40.1350.10">
    <property type="match status" value="1"/>
</dbReference>
<protein>
    <recommendedName>
        <fullName evidence="8">Fanconi-associated nuclease</fullName>
        <ecNumber evidence="8">3.1.4.1</ecNumber>
    </recommendedName>
</protein>
<feature type="compositionally biased region" description="Acidic residues" evidence="9">
    <location>
        <begin position="29"/>
        <end position="40"/>
    </location>
</feature>
<evidence type="ECO:0000256" key="7">
    <source>
        <dbReference type="ARBA" id="ARBA00023211"/>
    </source>
</evidence>
<keyword evidence="8" id="KW-0539">Nucleus</keyword>
<feature type="region of interest" description="Disordered" evidence="9">
    <location>
        <begin position="641"/>
        <end position="665"/>
    </location>
</feature>
<dbReference type="InterPro" id="IPR014883">
    <property type="entry name" value="VRR_NUC"/>
</dbReference>
<evidence type="ECO:0000256" key="8">
    <source>
        <dbReference type="RuleBase" id="RU365033"/>
    </source>
</evidence>
<evidence type="ECO:0000256" key="9">
    <source>
        <dbReference type="SAM" id="MobiDB-lite"/>
    </source>
</evidence>
<evidence type="ECO:0000256" key="4">
    <source>
        <dbReference type="ARBA" id="ARBA00022723"/>
    </source>
</evidence>
<dbReference type="Proteomes" id="UP001437256">
    <property type="component" value="Unassembled WGS sequence"/>
</dbReference>
<comment type="function">
    <text evidence="8">Nuclease required for the repair of DNA interstrand cross-links (ICL). Acts as a 5'-3' exonuclease that anchors at a cut end of DNA and cleaves DNA successively at every third nucleotide, allowing to excise an ICL from one strand through flanking incisions.</text>
</comment>
<evidence type="ECO:0000256" key="2">
    <source>
        <dbReference type="ARBA" id="ARBA00005533"/>
    </source>
</evidence>
<dbReference type="InterPro" id="IPR033315">
    <property type="entry name" value="Fan1-like"/>
</dbReference>
<feature type="region of interest" description="Disordered" evidence="9">
    <location>
        <begin position="936"/>
        <end position="1012"/>
    </location>
</feature>
<comment type="cofactor">
    <cofactor evidence="8">
        <name>Mg(2+)</name>
        <dbReference type="ChEBI" id="CHEBI:18420"/>
    </cofactor>
    <cofactor evidence="8">
        <name>Mn(2+)</name>
        <dbReference type="ChEBI" id="CHEBI:29035"/>
    </cofactor>
</comment>
<accession>A0ABR3A6W6</accession>
<keyword evidence="3 8" id="KW-0540">Nuclease</keyword>
<dbReference type="PANTHER" id="PTHR15749">
    <property type="entry name" value="FANCONI-ASSOCIATED NUCLEASE 1"/>
    <property type="match status" value="1"/>
</dbReference>
<dbReference type="InterPro" id="IPR049132">
    <property type="entry name" value="FAN1-like_euk"/>
</dbReference>
<feature type="region of interest" description="Disordered" evidence="9">
    <location>
        <begin position="423"/>
        <end position="452"/>
    </location>
</feature>
<comment type="caution">
    <text evidence="11">The sequence shown here is derived from an EMBL/GenBank/DDBJ whole genome shotgun (WGS) entry which is preliminary data.</text>
</comment>
<evidence type="ECO:0000256" key="3">
    <source>
        <dbReference type="ARBA" id="ARBA00022722"/>
    </source>
</evidence>
<evidence type="ECO:0000313" key="11">
    <source>
        <dbReference type="EMBL" id="KAL0069403.1"/>
    </source>
</evidence>
<proteinExistence type="inferred from homology"/>
<dbReference type="SMART" id="SM00990">
    <property type="entry name" value="VRR_NUC"/>
    <property type="match status" value="1"/>
</dbReference>
<keyword evidence="8" id="KW-0234">DNA repair</keyword>
<keyword evidence="8" id="KW-0227">DNA damage</keyword>